<accession>A0A6M3JQD6</accession>
<dbReference type="AlphaFoldDB" id="A0A6M3JQD6"/>
<evidence type="ECO:0000313" key="1">
    <source>
        <dbReference type="EMBL" id="QJA72080.1"/>
    </source>
</evidence>
<name>A0A6M3JQD6_9ZZZZ</name>
<protein>
    <submittedName>
        <fullName evidence="1">Uncharacterized protein</fullName>
    </submittedName>
</protein>
<gene>
    <name evidence="1" type="ORF">MM415A02929_0002</name>
</gene>
<organism evidence="1">
    <name type="scientific">viral metagenome</name>
    <dbReference type="NCBI Taxonomy" id="1070528"/>
    <lineage>
        <taxon>unclassified sequences</taxon>
        <taxon>metagenomes</taxon>
        <taxon>organismal metagenomes</taxon>
    </lineage>
</organism>
<proteinExistence type="predicted"/>
<reference evidence="1" key="1">
    <citation type="submission" date="2020-03" db="EMBL/GenBank/DDBJ databases">
        <title>The deep terrestrial virosphere.</title>
        <authorList>
            <person name="Holmfeldt K."/>
            <person name="Nilsson E."/>
            <person name="Simone D."/>
            <person name="Lopez-Fernandez M."/>
            <person name="Wu X."/>
            <person name="de Brujin I."/>
            <person name="Lundin D."/>
            <person name="Andersson A."/>
            <person name="Bertilsson S."/>
            <person name="Dopson M."/>
        </authorList>
    </citation>
    <scope>NUCLEOTIDE SEQUENCE</scope>
    <source>
        <strain evidence="1">MM415A02929</strain>
    </source>
</reference>
<sequence length="131" mass="15354">MCYGVKEKNNMFTTYSGNKQPPLTLEVLEEAINLLPKPLKIPEKVYYFKSKFAPEGMFYKIPDCDGFQREIIVFNPISETVLFDLFGELKIRLLPCVTPFTWCAMYKQKNKPNEIYEEFWEGLCNACKNNE</sequence>
<dbReference type="EMBL" id="MT141923">
    <property type="protein sequence ID" value="QJA72080.1"/>
    <property type="molecule type" value="Genomic_DNA"/>
</dbReference>